<gene>
    <name evidence="5" type="ordered locus">Aeqsu_0373</name>
</gene>
<dbReference type="eggNOG" id="COG2197">
    <property type="taxonomic scope" value="Bacteria"/>
</dbReference>
<evidence type="ECO:0000313" key="5">
    <source>
        <dbReference type="EMBL" id="AFL79886.1"/>
    </source>
</evidence>
<reference evidence="5 6" key="1">
    <citation type="submission" date="2012-06" db="EMBL/GenBank/DDBJ databases">
        <title>The complete genome of Aequorivita sublithincola DSM 14238.</title>
        <authorList>
            <consortium name="US DOE Joint Genome Institute (JGI-PGF)"/>
            <person name="Lucas S."/>
            <person name="Copeland A."/>
            <person name="Lapidus A."/>
            <person name="Goodwin L."/>
            <person name="Pitluck S."/>
            <person name="Peters L."/>
            <person name="Munk A.C.C."/>
            <person name="Kyrpides N."/>
            <person name="Mavromatis K."/>
            <person name="Pagani I."/>
            <person name="Ivanova N."/>
            <person name="Ovchinnikova G."/>
            <person name="Zeytun A."/>
            <person name="Detter J.C."/>
            <person name="Han C."/>
            <person name="Land M."/>
            <person name="Hauser L."/>
            <person name="Markowitz V."/>
            <person name="Cheng J.-F."/>
            <person name="Hugenholtz P."/>
            <person name="Woyke T."/>
            <person name="Wu D."/>
            <person name="Tindall B."/>
            <person name="Faehnrich R."/>
            <person name="Brambilla E."/>
            <person name="Klenk H.-P."/>
            <person name="Eisen J.A."/>
        </authorList>
    </citation>
    <scope>NUCLEOTIDE SEQUENCE [LARGE SCALE GENOMIC DNA]</scope>
    <source>
        <strain evidence="6">DSM 14238 / LMG 21431 / ACAM 643 / 9-3</strain>
    </source>
</reference>
<dbReference type="GO" id="GO:0003677">
    <property type="term" value="F:DNA binding"/>
    <property type="evidence" value="ECO:0007669"/>
    <property type="project" value="UniProtKB-KW"/>
</dbReference>
<dbReference type="SMART" id="SM00421">
    <property type="entry name" value="HTH_LUXR"/>
    <property type="match status" value="1"/>
</dbReference>
<dbReference type="Pfam" id="PF00196">
    <property type="entry name" value="GerE"/>
    <property type="match status" value="1"/>
</dbReference>
<dbReference type="STRING" id="746697.Aeqsu_0373"/>
<dbReference type="KEGG" id="asl:Aeqsu_0373"/>
<dbReference type="SUPFAM" id="SSF46894">
    <property type="entry name" value="C-terminal effector domain of the bipartite response regulators"/>
    <property type="match status" value="1"/>
</dbReference>
<keyword evidence="2 5" id="KW-0238">DNA-binding</keyword>
<keyword evidence="6" id="KW-1185">Reference proteome</keyword>
<dbReference type="Gene3D" id="1.10.10.10">
    <property type="entry name" value="Winged helix-like DNA-binding domain superfamily/Winged helix DNA-binding domain"/>
    <property type="match status" value="1"/>
</dbReference>
<proteinExistence type="predicted"/>
<dbReference type="PROSITE" id="PS50043">
    <property type="entry name" value="HTH_LUXR_2"/>
    <property type="match status" value="1"/>
</dbReference>
<dbReference type="HOGENOM" id="CLU_1965864_0_0_10"/>
<evidence type="ECO:0000313" key="6">
    <source>
        <dbReference type="Proteomes" id="UP000006049"/>
    </source>
</evidence>
<dbReference type="PRINTS" id="PR00038">
    <property type="entry name" value="HTHLUXR"/>
</dbReference>
<dbReference type="GO" id="GO:0006355">
    <property type="term" value="P:regulation of DNA-templated transcription"/>
    <property type="evidence" value="ECO:0007669"/>
    <property type="project" value="InterPro"/>
</dbReference>
<dbReference type="AlphaFoldDB" id="I3YSB8"/>
<dbReference type="InterPro" id="IPR036388">
    <property type="entry name" value="WH-like_DNA-bd_sf"/>
</dbReference>
<accession>I3YSB8</accession>
<keyword evidence="1" id="KW-0805">Transcription regulation</keyword>
<dbReference type="OrthoDB" id="1013073at2"/>
<dbReference type="PANTHER" id="PTHR44688">
    <property type="entry name" value="DNA-BINDING TRANSCRIPTIONAL ACTIVATOR DEVR_DOSR"/>
    <property type="match status" value="1"/>
</dbReference>
<dbReference type="PROSITE" id="PS00622">
    <property type="entry name" value="HTH_LUXR_1"/>
    <property type="match status" value="1"/>
</dbReference>
<sequence>MNNLIYFLNIIDSKFSDGSKLKYEEAIKVINAILSVTEEKTLKKETADLDNHAENTRYKEVLSKREMQVFGLVGRGFTTSVIAHQLNISNATVSTHRKNIIKKLSLKGQGKLQTVAFLYVKNEIRKA</sequence>
<dbReference type="PANTHER" id="PTHR44688:SF16">
    <property type="entry name" value="DNA-BINDING TRANSCRIPTIONAL ACTIVATOR DEVR_DOSR"/>
    <property type="match status" value="1"/>
</dbReference>
<keyword evidence="3" id="KW-0804">Transcription</keyword>
<protein>
    <submittedName>
        <fullName evidence="5">Response regulator containing a CheY-like receiver domain and an HTH DNA-binding domain</fullName>
    </submittedName>
</protein>
<evidence type="ECO:0000256" key="3">
    <source>
        <dbReference type="ARBA" id="ARBA00023163"/>
    </source>
</evidence>
<evidence type="ECO:0000256" key="2">
    <source>
        <dbReference type="ARBA" id="ARBA00023125"/>
    </source>
</evidence>
<organism evidence="5 6">
    <name type="scientific">Aequorivita sublithincola (strain DSM 14238 / LMG 21431 / ACAM 643 / 9-3)</name>
    <dbReference type="NCBI Taxonomy" id="746697"/>
    <lineage>
        <taxon>Bacteria</taxon>
        <taxon>Pseudomonadati</taxon>
        <taxon>Bacteroidota</taxon>
        <taxon>Flavobacteriia</taxon>
        <taxon>Flavobacteriales</taxon>
        <taxon>Flavobacteriaceae</taxon>
        <taxon>Aequorivita</taxon>
    </lineage>
</organism>
<dbReference type="InterPro" id="IPR016032">
    <property type="entry name" value="Sig_transdc_resp-reg_C-effctor"/>
</dbReference>
<dbReference type="Proteomes" id="UP000006049">
    <property type="component" value="Chromosome"/>
</dbReference>
<evidence type="ECO:0000259" key="4">
    <source>
        <dbReference type="PROSITE" id="PS50043"/>
    </source>
</evidence>
<dbReference type="EMBL" id="CP003280">
    <property type="protein sequence ID" value="AFL79886.1"/>
    <property type="molecule type" value="Genomic_DNA"/>
</dbReference>
<dbReference type="CDD" id="cd06170">
    <property type="entry name" value="LuxR_C_like"/>
    <property type="match status" value="1"/>
</dbReference>
<feature type="domain" description="HTH luxR-type" evidence="4">
    <location>
        <begin position="55"/>
        <end position="120"/>
    </location>
</feature>
<name>I3YSB8_AEQSU</name>
<dbReference type="InterPro" id="IPR000792">
    <property type="entry name" value="Tscrpt_reg_LuxR_C"/>
</dbReference>
<dbReference type="RefSeq" id="WP_014781144.1">
    <property type="nucleotide sequence ID" value="NC_018013.1"/>
</dbReference>
<evidence type="ECO:0000256" key="1">
    <source>
        <dbReference type="ARBA" id="ARBA00023015"/>
    </source>
</evidence>